<organism evidence="1">
    <name type="scientific">marine sediment metagenome</name>
    <dbReference type="NCBI Taxonomy" id="412755"/>
    <lineage>
        <taxon>unclassified sequences</taxon>
        <taxon>metagenomes</taxon>
        <taxon>ecological metagenomes</taxon>
    </lineage>
</organism>
<dbReference type="AlphaFoldDB" id="X1SNN3"/>
<gene>
    <name evidence="1" type="ORF">S12H4_32967</name>
</gene>
<protein>
    <submittedName>
        <fullName evidence="1">Uncharacterized protein</fullName>
    </submittedName>
</protein>
<reference evidence="1" key="1">
    <citation type="journal article" date="2014" name="Front. Microbiol.">
        <title>High frequency of phylogenetically diverse reductive dehalogenase-homologous genes in deep subseafloor sedimentary metagenomes.</title>
        <authorList>
            <person name="Kawai M."/>
            <person name="Futagami T."/>
            <person name="Toyoda A."/>
            <person name="Takaki Y."/>
            <person name="Nishi S."/>
            <person name="Hori S."/>
            <person name="Arai W."/>
            <person name="Tsubouchi T."/>
            <person name="Morono Y."/>
            <person name="Uchiyama I."/>
            <person name="Ito T."/>
            <person name="Fujiyama A."/>
            <person name="Inagaki F."/>
            <person name="Takami H."/>
        </authorList>
    </citation>
    <scope>NUCLEOTIDE SEQUENCE</scope>
    <source>
        <strain evidence="1">Expedition CK06-06</strain>
    </source>
</reference>
<sequence>MQITMVIPSYWARESKNGWQEGDTVYDHPTPLDDEGTLHRATQSIKVLKDRDFPLVGYDARYLRSALT</sequence>
<accession>X1SNN3</accession>
<comment type="caution">
    <text evidence="1">The sequence shown here is derived from an EMBL/GenBank/DDBJ whole genome shotgun (WGS) entry which is preliminary data.</text>
</comment>
<evidence type="ECO:0000313" key="1">
    <source>
        <dbReference type="EMBL" id="GAI94682.1"/>
    </source>
</evidence>
<dbReference type="EMBL" id="BARW01019385">
    <property type="protein sequence ID" value="GAI94682.1"/>
    <property type="molecule type" value="Genomic_DNA"/>
</dbReference>
<proteinExistence type="predicted"/>
<name>X1SNN3_9ZZZZ</name>
<feature type="non-terminal residue" evidence="1">
    <location>
        <position position="68"/>
    </location>
</feature>